<dbReference type="Proteomes" id="UP000008841">
    <property type="component" value="Chromosome"/>
</dbReference>
<sequence length="286" mass="32089">MQKFFNFLVKHNAYLLLLLYCSVALLVIRFEQDDLLSKIRSGGTELQASISDKITSYGYLFNLRKENERLMKINAELLSKVLRDQTALHDEKNRRALFADSAAASSGYITARVIDRKFSSRENMLLIDAGKKRGIRRDMTVLTPQGLVGRVIFVSDNYAKVMPVIHSDFKVSVSSDRSNALGILSWNGGAEHLAAIEHVPISSPLKKGEMMLTTDFSTFSPRSIPVGRVIRIKPDKLFYSIDIRLAVDFSSLTYVLVAPLKKDTEKIEAFNGDMPQEQPGIINTVN</sequence>
<evidence type="ECO:0000256" key="1">
    <source>
        <dbReference type="ARBA" id="ARBA00009369"/>
    </source>
</evidence>
<comment type="similarity">
    <text evidence="1">Belongs to the MreC family.</text>
</comment>
<dbReference type="NCBIfam" id="NF010532">
    <property type="entry name" value="PRK13922.9-3"/>
    <property type="match status" value="1"/>
</dbReference>
<dbReference type="Gene3D" id="2.40.10.350">
    <property type="entry name" value="Rod shape-determining protein MreC, domain 2"/>
    <property type="match status" value="1"/>
</dbReference>
<keyword evidence="3" id="KW-0133">Cell shape</keyword>
<feature type="transmembrane region" description="Helical" evidence="5">
    <location>
        <begin position="12"/>
        <end position="30"/>
    </location>
</feature>
<dbReference type="AlphaFoldDB" id="B3EGI8"/>
<dbReference type="GO" id="GO:0005886">
    <property type="term" value="C:plasma membrane"/>
    <property type="evidence" value="ECO:0007669"/>
    <property type="project" value="TreeGrafter"/>
</dbReference>
<dbReference type="InterPro" id="IPR042177">
    <property type="entry name" value="Cell/Rod_1"/>
</dbReference>
<evidence type="ECO:0000313" key="7">
    <source>
        <dbReference type="EMBL" id="ACD89625.1"/>
    </source>
</evidence>
<dbReference type="STRING" id="290315.Clim_0533"/>
<dbReference type="KEGG" id="cli:Clim_0533"/>
<proteinExistence type="inferred from homology"/>
<gene>
    <name evidence="7" type="ordered locus">Clim_0533</name>
</gene>
<dbReference type="InterPro" id="IPR042175">
    <property type="entry name" value="Cell/Rod_MreC_2"/>
</dbReference>
<evidence type="ECO:0000256" key="3">
    <source>
        <dbReference type="ARBA" id="ARBA00022960"/>
    </source>
</evidence>
<dbReference type="RefSeq" id="WP_012465506.1">
    <property type="nucleotide sequence ID" value="NC_010803.1"/>
</dbReference>
<dbReference type="PANTHER" id="PTHR34138:SF1">
    <property type="entry name" value="CELL SHAPE-DETERMINING PROTEIN MREC"/>
    <property type="match status" value="1"/>
</dbReference>
<reference evidence="7 8" key="1">
    <citation type="submission" date="2008-05" db="EMBL/GenBank/DDBJ databases">
        <title>Complete sequence of Chlorobium limicola DSM 245.</title>
        <authorList>
            <consortium name="US DOE Joint Genome Institute"/>
            <person name="Lucas S."/>
            <person name="Copeland A."/>
            <person name="Lapidus A."/>
            <person name="Glavina del Rio T."/>
            <person name="Dalin E."/>
            <person name="Tice H."/>
            <person name="Bruce D."/>
            <person name="Goodwin L."/>
            <person name="Pitluck S."/>
            <person name="Schmutz J."/>
            <person name="Larimer F."/>
            <person name="Land M."/>
            <person name="Hauser L."/>
            <person name="Kyrpides N."/>
            <person name="Ovchinnikova G."/>
            <person name="Zhao F."/>
            <person name="Li T."/>
            <person name="Liu Z."/>
            <person name="Overmann J."/>
            <person name="Bryant D.A."/>
            <person name="Richardson P."/>
        </authorList>
    </citation>
    <scope>NUCLEOTIDE SEQUENCE [LARGE SCALE GENOMIC DNA]</scope>
    <source>
        <strain evidence="8">DSM 245 / NBRC 103803 / 6330</strain>
    </source>
</reference>
<dbReference type="eggNOG" id="COG1792">
    <property type="taxonomic scope" value="Bacteria"/>
</dbReference>
<keyword evidence="5" id="KW-1133">Transmembrane helix</keyword>
<feature type="domain" description="Rod shape-determining protein MreC beta-barrel core" evidence="6">
    <location>
        <begin position="113"/>
        <end position="258"/>
    </location>
</feature>
<evidence type="ECO:0000256" key="2">
    <source>
        <dbReference type="ARBA" id="ARBA00013855"/>
    </source>
</evidence>
<dbReference type="HOGENOM" id="CLU_042663_5_1_10"/>
<evidence type="ECO:0000259" key="6">
    <source>
        <dbReference type="Pfam" id="PF04085"/>
    </source>
</evidence>
<dbReference type="Gene3D" id="2.40.10.340">
    <property type="entry name" value="Rod shape-determining protein MreC, domain 1"/>
    <property type="match status" value="1"/>
</dbReference>
<dbReference type="OrthoDB" id="9811827at2"/>
<accession>B3EGI8</accession>
<dbReference type="InterPro" id="IPR007221">
    <property type="entry name" value="MreC"/>
</dbReference>
<evidence type="ECO:0000256" key="5">
    <source>
        <dbReference type="SAM" id="Phobius"/>
    </source>
</evidence>
<dbReference type="InterPro" id="IPR055342">
    <property type="entry name" value="MreC_beta-barrel_core"/>
</dbReference>
<keyword evidence="5" id="KW-0812">Transmembrane</keyword>
<keyword evidence="5" id="KW-0472">Membrane</keyword>
<organism evidence="7 8">
    <name type="scientific">Chlorobium limicola (strain DSM 245 / NBRC 103803 / 6330)</name>
    <dbReference type="NCBI Taxonomy" id="290315"/>
    <lineage>
        <taxon>Bacteria</taxon>
        <taxon>Pseudomonadati</taxon>
        <taxon>Chlorobiota</taxon>
        <taxon>Chlorobiia</taxon>
        <taxon>Chlorobiales</taxon>
        <taxon>Chlorobiaceae</taxon>
        <taxon>Chlorobium/Pelodictyon group</taxon>
        <taxon>Chlorobium</taxon>
    </lineage>
</organism>
<dbReference type="EMBL" id="CP001097">
    <property type="protein sequence ID" value="ACD89625.1"/>
    <property type="molecule type" value="Genomic_DNA"/>
</dbReference>
<name>B3EGI8_CHLL2</name>
<evidence type="ECO:0000313" key="8">
    <source>
        <dbReference type="Proteomes" id="UP000008841"/>
    </source>
</evidence>
<dbReference type="GO" id="GO:0008360">
    <property type="term" value="P:regulation of cell shape"/>
    <property type="evidence" value="ECO:0007669"/>
    <property type="project" value="UniProtKB-KW"/>
</dbReference>
<dbReference type="Pfam" id="PF04085">
    <property type="entry name" value="MreC"/>
    <property type="match status" value="1"/>
</dbReference>
<dbReference type="PANTHER" id="PTHR34138">
    <property type="entry name" value="CELL SHAPE-DETERMINING PROTEIN MREC"/>
    <property type="match status" value="1"/>
</dbReference>
<evidence type="ECO:0000256" key="4">
    <source>
        <dbReference type="ARBA" id="ARBA00032089"/>
    </source>
</evidence>
<protein>
    <recommendedName>
        <fullName evidence="2">Cell shape-determining protein MreC</fullName>
    </recommendedName>
    <alternativeName>
        <fullName evidence="4">Cell shape protein MreC</fullName>
    </alternativeName>
</protein>